<keyword evidence="2" id="KW-1185">Reference proteome</keyword>
<evidence type="ECO:0000313" key="2">
    <source>
        <dbReference type="Proteomes" id="UP001144978"/>
    </source>
</evidence>
<reference evidence="1" key="1">
    <citation type="submission" date="2022-08" db="EMBL/GenBank/DDBJ databases">
        <title>Genome Sequence of Pycnoporus sanguineus.</title>
        <authorList>
            <person name="Buettner E."/>
        </authorList>
    </citation>
    <scope>NUCLEOTIDE SEQUENCE</scope>
    <source>
        <strain evidence="1">CG-C14</strain>
    </source>
</reference>
<dbReference type="EMBL" id="JANSHE010006583">
    <property type="protein sequence ID" value="KAJ2966643.1"/>
    <property type="molecule type" value="Genomic_DNA"/>
</dbReference>
<comment type="caution">
    <text evidence="1">The sequence shown here is derived from an EMBL/GenBank/DDBJ whole genome shotgun (WGS) entry which is preliminary data.</text>
</comment>
<sequence>MNTRRLQHIVEDLVKYSELAESRWTAANEYMSDLEKSFESNLDVDLQAWRREELEWQAKVVDVTKHKGLDNPYEPPQEVGTKAIAESLKAERVVKQGPDSIGIVGAVEQIIKLREERYVAKPGWKTCAHGICSV</sequence>
<accession>A0ACC1MIU4</accession>
<dbReference type="Proteomes" id="UP001144978">
    <property type="component" value="Unassembled WGS sequence"/>
</dbReference>
<evidence type="ECO:0000313" key="1">
    <source>
        <dbReference type="EMBL" id="KAJ2966643.1"/>
    </source>
</evidence>
<gene>
    <name evidence="1" type="ORF">NUW54_g13747</name>
</gene>
<name>A0ACC1MIU4_9APHY</name>
<protein>
    <submittedName>
        <fullName evidence="1">Uncharacterized protein</fullName>
    </submittedName>
</protein>
<organism evidence="1 2">
    <name type="scientific">Trametes sanguinea</name>
    <dbReference type="NCBI Taxonomy" id="158606"/>
    <lineage>
        <taxon>Eukaryota</taxon>
        <taxon>Fungi</taxon>
        <taxon>Dikarya</taxon>
        <taxon>Basidiomycota</taxon>
        <taxon>Agaricomycotina</taxon>
        <taxon>Agaricomycetes</taxon>
        <taxon>Polyporales</taxon>
        <taxon>Polyporaceae</taxon>
        <taxon>Trametes</taxon>
    </lineage>
</organism>
<proteinExistence type="predicted"/>